<proteinExistence type="predicted"/>
<gene>
    <name evidence="1" type="ORF">Ate02nite_37670</name>
</gene>
<evidence type="ECO:0000313" key="1">
    <source>
        <dbReference type="EMBL" id="GIF21037.1"/>
    </source>
</evidence>
<evidence type="ECO:0000313" key="2">
    <source>
        <dbReference type="Proteomes" id="UP000623608"/>
    </source>
</evidence>
<name>A0A919TUJ4_9ACTN</name>
<organism evidence="1 2">
    <name type="scientific">Paractinoplanes tereljensis</name>
    <dbReference type="NCBI Taxonomy" id="571912"/>
    <lineage>
        <taxon>Bacteria</taxon>
        <taxon>Bacillati</taxon>
        <taxon>Actinomycetota</taxon>
        <taxon>Actinomycetes</taxon>
        <taxon>Micromonosporales</taxon>
        <taxon>Micromonosporaceae</taxon>
        <taxon>Paractinoplanes</taxon>
    </lineage>
</organism>
<reference evidence="1" key="1">
    <citation type="submission" date="2021-01" db="EMBL/GenBank/DDBJ databases">
        <title>Whole genome shotgun sequence of Actinoplanes tereljensis NBRC 105297.</title>
        <authorList>
            <person name="Komaki H."/>
            <person name="Tamura T."/>
        </authorList>
    </citation>
    <scope>NUCLEOTIDE SEQUENCE</scope>
    <source>
        <strain evidence="1">NBRC 105297</strain>
    </source>
</reference>
<dbReference type="AlphaFoldDB" id="A0A919TUJ4"/>
<comment type="caution">
    <text evidence="1">The sequence shown here is derived from an EMBL/GenBank/DDBJ whole genome shotgun (WGS) entry which is preliminary data.</text>
</comment>
<dbReference type="Proteomes" id="UP000623608">
    <property type="component" value="Unassembled WGS sequence"/>
</dbReference>
<keyword evidence="2" id="KW-1185">Reference proteome</keyword>
<accession>A0A919TUJ4</accession>
<sequence>MFPMSDPSIQLDIHRQRVAEMIREAGEHSLARTTASGGRHSRHRRFRWRGIRTP</sequence>
<dbReference type="EMBL" id="BOMY01000024">
    <property type="protein sequence ID" value="GIF21037.1"/>
    <property type="molecule type" value="Genomic_DNA"/>
</dbReference>
<protein>
    <submittedName>
        <fullName evidence="1">Uncharacterized protein</fullName>
    </submittedName>
</protein>